<name>A0A2P8D5H8_9BACT</name>
<dbReference type="AlphaFoldDB" id="A0A2P8D5H8"/>
<dbReference type="OrthoDB" id="9804482at2"/>
<keyword evidence="3" id="KW-0378">Hydrolase</keyword>
<dbReference type="Proteomes" id="UP000240572">
    <property type="component" value="Unassembled WGS sequence"/>
</dbReference>
<proteinExistence type="predicted"/>
<comment type="caution">
    <text evidence="8">The sequence shown here is derived from an EMBL/GenBank/DDBJ whole genome shotgun (WGS) entry which is preliminary data.</text>
</comment>
<protein>
    <submittedName>
        <fullName evidence="8">DNA repair protein RadC</fullName>
    </submittedName>
</protein>
<reference evidence="8 9" key="1">
    <citation type="submission" date="2018-03" db="EMBL/GenBank/DDBJ databases">
        <title>Genomic Encyclopedia of Type Strains, Phase III (KMG-III): the genomes of soil and plant-associated and newly described type strains.</title>
        <authorList>
            <person name="Whitman W."/>
        </authorList>
    </citation>
    <scope>NUCLEOTIDE SEQUENCE [LARGE SCALE GENOMIC DNA]</scope>
    <source>
        <strain evidence="8 9">CGMCC 1.12700</strain>
    </source>
</reference>
<dbReference type="PANTHER" id="PTHR30471:SF3">
    <property type="entry name" value="UPF0758 PROTEIN YEES-RELATED"/>
    <property type="match status" value="1"/>
</dbReference>
<dbReference type="InterPro" id="IPR025657">
    <property type="entry name" value="RadC_JAB"/>
</dbReference>
<feature type="coiled-coil region" evidence="6">
    <location>
        <begin position="148"/>
        <end position="184"/>
    </location>
</feature>
<evidence type="ECO:0000256" key="1">
    <source>
        <dbReference type="ARBA" id="ARBA00022670"/>
    </source>
</evidence>
<evidence type="ECO:0000256" key="2">
    <source>
        <dbReference type="ARBA" id="ARBA00022723"/>
    </source>
</evidence>
<accession>A0A2P8D5H8</accession>
<dbReference type="EMBL" id="PYGD01000003">
    <property type="protein sequence ID" value="PSK92458.1"/>
    <property type="molecule type" value="Genomic_DNA"/>
</dbReference>
<keyword evidence="1" id="KW-0645">Protease</keyword>
<dbReference type="CDD" id="cd08071">
    <property type="entry name" value="MPN_DUF2466"/>
    <property type="match status" value="1"/>
</dbReference>
<feature type="domain" description="MPN" evidence="7">
    <location>
        <begin position="12"/>
        <end position="139"/>
    </location>
</feature>
<dbReference type="InterPro" id="IPR020891">
    <property type="entry name" value="UPF0758_CS"/>
</dbReference>
<keyword evidence="5" id="KW-0482">Metalloprotease</keyword>
<evidence type="ECO:0000313" key="9">
    <source>
        <dbReference type="Proteomes" id="UP000240572"/>
    </source>
</evidence>
<dbReference type="RefSeq" id="WP_106522975.1">
    <property type="nucleotide sequence ID" value="NZ_PYGD01000003.1"/>
</dbReference>
<evidence type="ECO:0000256" key="6">
    <source>
        <dbReference type="SAM" id="Coils"/>
    </source>
</evidence>
<dbReference type="Pfam" id="PF04002">
    <property type="entry name" value="RadC"/>
    <property type="match status" value="1"/>
</dbReference>
<dbReference type="GO" id="GO:0006508">
    <property type="term" value="P:proteolysis"/>
    <property type="evidence" value="ECO:0007669"/>
    <property type="project" value="UniProtKB-KW"/>
</dbReference>
<evidence type="ECO:0000256" key="3">
    <source>
        <dbReference type="ARBA" id="ARBA00022801"/>
    </source>
</evidence>
<dbReference type="PROSITE" id="PS50249">
    <property type="entry name" value="MPN"/>
    <property type="match status" value="1"/>
</dbReference>
<dbReference type="SUPFAM" id="SSF102712">
    <property type="entry name" value="JAB1/MPN domain"/>
    <property type="match status" value="1"/>
</dbReference>
<dbReference type="InterPro" id="IPR001405">
    <property type="entry name" value="UPF0758"/>
</dbReference>
<sequence>MNVKLNRGQKIQVLNAGDIYSIMQQILLRENKIGRDKEHFWLVCLNSSNRILMIELISLGSAKSTVIDPMDVFSFALQKRAIKLIMVHNHPSGDLQPSAADIDITERMYAIGQFIKMPILDHLIISPKACYSFKEAGMMDKIATEKKYDLTFGELDKLNAQLKKAEKEKAAAEQKAKIEMAKQMLAEGLSMEQVIRISGLTKREVEKLK</sequence>
<dbReference type="InterPro" id="IPR037518">
    <property type="entry name" value="MPN"/>
</dbReference>
<dbReference type="GO" id="GO:0046872">
    <property type="term" value="F:metal ion binding"/>
    <property type="evidence" value="ECO:0007669"/>
    <property type="project" value="UniProtKB-KW"/>
</dbReference>
<evidence type="ECO:0000256" key="5">
    <source>
        <dbReference type="ARBA" id="ARBA00023049"/>
    </source>
</evidence>
<keyword evidence="4" id="KW-0862">Zinc</keyword>
<gene>
    <name evidence="8" type="ORF">B0I18_10335</name>
</gene>
<evidence type="ECO:0000259" key="7">
    <source>
        <dbReference type="PROSITE" id="PS50249"/>
    </source>
</evidence>
<dbReference type="Gene3D" id="3.40.140.10">
    <property type="entry name" value="Cytidine Deaminase, domain 2"/>
    <property type="match status" value="1"/>
</dbReference>
<keyword evidence="6" id="KW-0175">Coiled coil</keyword>
<dbReference type="PANTHER" id="PTHR30471">
    <property type="entry name" value="DNA REPAIR PROTEIN RADC"/>
    <property type="match status" value="1"/>
</dbReference>
<organism evidence="8 9">
    <name type="scientific">Taibaiella chishuiensis</name>
    <dbReference type="NCBI Taxonomy" id="1434707"/>
    <lineage>
        <taxon>Bacteria</taxon>
        <taxon>Pseudomonadati</taxon>
        <taxon>Bacteroidota</taxon>
        <taxon>Chitinophagia</taxon>
        <taxon>Chitinophagales</taxon>
        <taxon>Chitinophagaceae</taxon>
        <taxon>Taibaiella</taxon>
    </lineage>
</organism>
<evidence type="ECO:0000313" key="8">
    <source>
        <dbReference type="EMBL" id="PSK92458.1"/>
    </source>
</evidence>
<keyword evidence="9" id="KW-1185">Reference proteome</keyword>
<keyword evidence="2" id="KW-0479">Metal-binding</keyword>
<evidence type="ECO:0000256" key="4">
    <source>
        <dbReference type="ARBA" id="ARBA00022833"/>
    </source>
</evidence>
<dbReference type="GO" id="GO:0008237">
    <property type="term" value="F:metallopeptidase activity"/>
    <property type="evidence" value="ECO:0007669"/>
    <property type="project" value="UniProtKB-KW"/>
</dbReference>
<dbReference type="PROSITE" id="PS01302">
    <property type="entry name" value="UPF0758"/>
    <property type="match status" value="1"/>
</dbReference>